<dbReference type="InterPro" id="IPR035152">
    <property type="entry name" value="GA-like"/>
</dbReference>
<keyword evidence="3" id="KW-0964">Secreted</keyword>
<feature type="compositionally biased region" description="Polar residues" evidence="7">
    <location>
        <begin position="181"/>
        <end position="206"/>
    </location>
</feature>
<name>Q53833_STACA</name>
<sequence>MNATKHQHTFSIRKSAYGAASVMVASSIFVIGGGVAEANDQTTQTTTPLEVAQTSQQETHTHQTPVTSLHTATPEHVDDSKEATPLPEKAESPKTEVTVQPSSHTQEVPALHKKTQQQPAYKDKTVPESTIASKSVESNKATENEMSPVEHHASNVEKREDRLETNETTPPSVDREFSHKIINNTHVNPKTDGQTNVNVDTKTIDTVSPKDDRIDTAQPKQVEAPKENTTAQNKFTSQASDKKPTPRSAQDPLESTCRHASLDALAKAKADALKEFNKYGVSDYYKNLINNAKTVEGVKDLQAQVVESAKKARISEATDGLSDFLKSQTPAEDTVKSIELAEAKVLANRELDKYGVSDYHKNLINNAKTVEGVKDLQAQVVESAKKARISEATDGLSDFLKSQTPAEDTVKSIELAEAKVLANRELDKYGVSDYYKNLINNAKTVEGVKALIDEILAALPLESFAQAPKEEDNNKPGKEDNNKPGKEDNNKPGKEDNNKPGKEDNNKPGKEDNNKPGKEDGNKPGKEDNKKPGKEDGNKPGKEDNKKPGKEDGNKPGKEDGNKPGKEDGNGVHVVKPGDTVNDIAKANGTTADKIAADNKLADKNMIKPGQELVVDKKQPANHADANKAQALPETGEENPFIGTTVFGGLSLALGAALLAGRRREL</sequence>
<dbReference type="Pfam" id="PF03373">
    <property type="entry name" value="Octapeptide"/>
    <property type="match status" value="13"/>
</dbReference>
<protein>
    <submittedName>
        <fullName evidence="10">PPmABPXM</fullName>
    </submittedName>
</protein>
<feature type="compositionally biased region" description="Basic and acidic residues" evidence="7">
    <location>
        <begin position="73"/>
        <end position="94"/>
    </location>
</feature>
<dbReference type="PANTHER" id="PTHR33734">
    <property type="entry name" value="LYSM DOMAIN-CONTAINING GPI-ANCHORED PROTEIN 2"/>
    <property type="match status" value="1"/>
</dbReference>
<dbReference type="InterPro" id="IPR018392">
    <property type="entry name" value="LysM"/>
</dbReference>
<dbReference type="InterPro" id="IPR009063">
    <property type="entry name" value="Ig/albumin-bd_sf"/>
</dbReference>
<dbReference type="AlphaFoldDB" id="Q53833"/>
<dbReference type="NCBIfam" id="TIGR01167">
    <property type="entry name" value="LPXTG_anchor"/>
    <property type="match status" value="1"/>
</dbReference>
<evidence type="ECO:0000256" key="4">
    <source>
        <dbReference type="ARBA" id="ARBA00022729"/>
    </source>
</evidence>
<dbReference type="SMART" id="SM00257">
    <property type="entry name" value="LysM"/>
    <property type="match status" value="1"/>
</dbReference>
<evidence type="ECO:0000259" key="9">
    <source>
        <dbReference type="PROSITE" id="PS51782"/>
    </source>
</evidence>
<dbReference type="InterPro" id="IPR005877">
    <property type="entry name" value="YSIRK_signal_dom"/>
</dbReference>
<dbReference type="InterPro" id="IPR019931">
    <property type="entry name" value="LPXTG_anchor"/>
</dbReference>
<dbReference type="InterPro" id="IPR036779">
    <property type="entry name" value="LysM_dom_sf"/>
</dbReference>
<dbReference type="Pfam" id="PF17573">
    <property type="entry name" value="GA-like"/>
    <property type="match status" value="3"/>
</dbReference>
<evidence type="ECO:0000256" key="1">
    <source>
        <dbReference type="ARBA" id="ARBA00004168"/>
    </source>
</evidence>
<dbReference type="PANTHER" id="PTHR33734:SF22">
    <property type="entry name" value="MEMBRANE-BOUND LYTIC MUREIN TRANSGLYCOSYLASE D"/>
    <property type="match status" value="1"/>
</dbReference>
<dbReference type="Gene3D" id="3.10.350.10">
    <property type="entry name" value="LysM domain"/>
    <property type="match status" value="1"/>
</dbReference>
<dbReference type="Pfam" id="PF01476">
    <property type="entry name" value="LysM"/>
    <property type="match status" value="1"/>
</dbReference>
<evidence type="ECO:0000259" key="8">
    <source>
        <dbReference type="PROSITE" id="PS50847"/>
    </source>
</evidence>
<dbReference type="SUPFAM" id="SSF54106">
    <property type="entry name" value="LysM domain"/>
    <property type="match status" value="1"/>
</dbReference>
<reference evidence="10" key="1">
    <citation type="submission" date="1994-10" db="EMBL/GenBank/DDBJ databases">
        <title>Cell-surface display of recombinant proteins on Staphylococcus carnosus.</title>
        <authorList>
            <person name="Samuelson P."/>
            <person name="Hansson M."/>
            <person name="Ahlborg N."/>
            <person name="Andreoni C."/>
            <person name="Gotz F."/>
            <person name="Bachi T."/>
            <person name="Nguyen T.N."/>
            <person name="Uhlen M."/>
            <person name="Stahl S."/>
        </authorList>
    </citation>
    <scope>NUCLEOTIDE SEQUENCE</scope>
    <source>
        <strain evidence="10">TM300</strain>
    </source>
</reference>
<keyword evidence="6" id="KW-0572">Peptidoglycan-anchor</keyword>
<evidence type="ECO:0000256" key="6">
    <source>
        <dbReference type="ARBA" id="ARBA00023088"/>
    </source>
</evidence>
<dbReference type="Pfam" id="PF04650">
    <property type="entry name" value="YSIRK_signal"/>
    <property type="match status" value="1"/>
</dbReference>
<feature type="region of interest" description="Disordered" evidence="7">
    <location>
        <begin position="617"/>
        <end position="637"/>
    </location>
</feature>
<feature type="domain" description="LysM" evidence="9">
    <location>
        <begin position="571"/>
        <end position="615"/>
    </location>
</feature>
<dbReference type="PROSITE" id="PS50847">
    <property type="entry name" value="GRAM_POS_ANCHORING"/>
    <property type="match status" value="1"/>
</dbReference>
<feature type="compositionally biased region" description="Low complexity" evidence="7">
    <location>
        <begin position="53"/>
        <end position="64"/>
    </location>
</feature>
<proteinExistence type="predicted"/>
<dbReference type="NCBIfam" id="TIGR01168">
    <property type="entry name" value="YSIRK_signal"/>
    <property type="match status" value="1"/>
</dbReference>
<dbReference type="InterPro" id="IPR005038">
    <property type="entry name" value="Octapeptide"/>
</dbReference>
<dbReference type="CDD" id="cd00118">
    <property type="entry name" value="LysM"/>
    <property type="match status" value="1"/>
</dbReference>
<feature type="region of interest" description="Disordered" evidence="7">
    <location>
        <begin position="466"/>
        <end position="581"/>
    </location>
</feature>
<comment type="subcellular location">
    <subcellularLocation>
        <location evidence="1">Secreted</location>
        <location evidence="1">Cell wall</location>
        <topology evidence="1">Peptidoglycan-anchor</topology>
    </subcellularLocation>
</comment>
<evidence type="ECO:0000313" key="10">
    <source>
        <dbReference type="EMBL" id="AAA61965.1"/>
    </source>
</evidence>
<dbReference type="Gene3D" id="1.10.8.40">
    <property type="entry name" value="Albumin-binding domain"/>
    <property type="match status" value="3"/>
</dbReference>
<keyword evidence="2" id="KW-0134">Cell wall</keyword>
<feature type="domain" description="Gram-positive cocci surface proteins LPxTG" evidence="8">
    <location>
        <begin position="632"/>
        <end position="666"/>
    </location>
</feature>
<feature type="region of interest" description="Disordered" evidence="7">
    <location>
        <begin position="42"/>
        <end position="255"/>
    </location>
</feature>
<feature type="compositionally biased region" description="Basic and acidic residues" evidence="7">
    <location>
        <begin position="468"/>
        <end position="570"/>
    </location>
</feature>
<evidence type="ECO:0000256" key="5">
    <source>
        <dbReference type="ARBA" id="ARBA00022737"/>
    </source>
</evidence>
<organism evidence="10">
    <name type="scientific">Staphylococcus carnosus</name>
    <dbReference type="NCBI Taxonomy" id="1281"/>
    <lineage>
        <taxon>Bacteria</taxon>
        <taxon>Bacillati</taxon>
        <taxon>Bacillota</taxon>
        <taxon>Bacilli</taxon>
        <taxon>Bacillales</taxon>
        <taxon>Staphylococcaceae</taxon>
        <taxon>Staphylococcus</taxon>
    </lineage>
</organism>
<dbReference type="SUPFAM" id="SSF46997">
    <property type="entry name" value="Bacterial immunoglobulin/albumin-binding domains"/>
    <property type="match status" value="3"/>
</dbReference>
<keyword evidence="4" id="KW-0732">Signal</keyword>
<keyword evidence="5" id="KW-0677">Repeat</keyword>
<feature type="compositionally biased region" description="Basic and acidic residues" evidence="7">
    <location>
        <begin position="140"/>
        <end position="165"/>
    </location>
</feature>
<evidence type="ECO:0000256" key="3">
    <source>
        <dbReference type="ARBA" id="ARBA00022525"/>
    </source>
</evidence>
<feature type="compositionally biased region" description="Polar residues" evidence="7">
    <location>
        <begin position="95"/>
        <end position="106"/>
    </location>
</feature>
<dbReference type="GO" id="GO:0019865">
    <property type="term" value="F:immunoglobulin binding"/>
    <property type="evidence" value="ECO:0007669"/>
    <property type="project" value="InterPro"/>
</dbReference>
<feature type="compositionally biased region" description="Polar residues" evidence="7">
    <location>
        <begin position="227"/>
        <end position="239"/>
    </location>
</feature>
<dbReference type="EMBL" id="U15516">
    <property type="protein sequence ID" value="AAA61965.1"/>
    <property type="molecule type" value="Genomic_DNA"/>
</dbReference>
<evidence type="ECO:0000256" key="7">
    <source>
        <dbReference type="SAM" id="MobiDB-lite"/>
    </source>
</evidence>
<evidence type="ECO:0000256" key="2">
    <source>
        <dbReference type="ARBA" id="ARBA00022512"/>
    </source>
</evidence>
<dbReference type="PROSITE" id="PS51782">
    <property type="entry name" value="LYSM"/>
    <property type="match status" value="1"/>
</dbReference>
<dbReference type="Pfam" id="PF00746">
    <property type="entry name" value="Gram_pos_anchor"/>
    <property type="match status" value="1"/>
</dbReference>
<feature type="compositionally biased region" description="Polar residues" evidence="7">
    <location>
        <begin position="127"/>
        <end position="139"/>
    </location>
</feature>
<accession>Q53833</accession>